<feature type="compositionally biased region" description="Basic residues" evidence="1">
    <location>
        <begin position="52"/>
        <end position="61"/>
    </location>
</feature>
<dbReference type="EMBL" id="HBUE01070732">
    <property type="protein sequence ID" value="CAG6472478.1"/>
    <property type="molecule type" value="Transcribed_RNA"/>
</dbReference>
<dbReference type="EMBL" id="HBUE01214888">
    <property type="protein sequence ID" value="CAG6536357.1"/>
    <property type="molecule type" value="Transcribed_RNA"/>
</dbReference>
<dbReference type="EMBL" id="HBUE01070731">
    <property type="protein sequence ID" value="CAG6472476.1"/>
    <property type="molecule type" value="Transcribed_RNA"/>
</dbReference>
<sequence length="102" mass="11471">MEYSAPSSDHSRPELPPPEVPPTTIITNQAPNSRNRFPPLRSTSNPPSQYRLWKKRRRRRWPWSGWPRTTITNNRSGGSARCRTAARTSGAGASGTARRRCG</sequence>
<dbReference type="EMBL" id="HBUE01321410">
    <property type="protein sequence ID" value="CAG6588347.1"/>
    <property type="molecule type" value="Transcribed_RNA"/>
</dbReference>
<dbReference type="AlphaFoldDB" id="A0A8D8HLC2"/>
<dbReference type="EMBL" id="HBUE01321409">
    <property type="protein sequence ID" value="CAG6588345.1"/>
    <property type="molecule type" value="Transcribed_RNA"/>
</dbReference>
<feature type="compositionally biased region" description="Low complexity" evidence="1">
    <location>
        <begin position="75"/>
        <end position="96"/>
    </location>
</feature>
<dbReference type="EMBL" id="HBUE01321411">
    <property type="protein sequence ID" value="CAG6588349.1"/>
    <property type="molecule type" value="Transcribed_RNA"/>
</dbReference>
<protein>
    <submittedName>
        <fullName evidence="2">(northern house mosquito) hypothetical protein</fullName>
    </submittedName>
</protein>
<dbReference type="EMBL" id="HBUE01214887">
    <property type="protein sequence ID" value="CAG6536355.1"/>
    <property type="molecule type" value="Transcribed_RNA"/>
</dbReference>
<proteinExistence type="predicted"/>
<feature type="region of interest" description="Disordered" evidence="1">
    <location>
        <begin position="1"/>
        <end position="102"/>
    </location>
</feature>
<evidence type="ECO:0000256" key="1">
    <source>
        <dbReference type="SAM" id="MobiDB-lite"/>
    </source>
</evidence>
<accession>A0A8D8HLC2</accession>
<reference evidence="2" key="1">
    <citation type="submission" date="2021-05" db="EMBL/GenBank/DDBJ databases">
        <authorList>
            <person name="Alioto T."/>
            <person name="Alioto T."/>
            <person name="Gomez Garrido J."/>
        </authorList>
    </citation>
    <scope>NUCLEOTIDE SEQUENCE</scope>
</reference>
<feature type="compositionally biased region" description="Polar residues" evidence="1">
    <location>
        <begin position="24"/>
        <end position="48"/>
    </location>
</feature>
<evidence type="ECO:0000313" key="2">
    <source>
        <dbReference type="EMBL" id="CAG6536357.1"/>
    </source>
</evidence>
<name>A0A8D8HLC2_CULPI</name>
<dbReference type="EMBL" id="HBUE01214886">
    <property type="protein sequence ID" value="CAG6536353.1"/>
    <property type="molecule type" value="Transcribed_RNA"/>
</dbReference>
<organism evidence="2">
    <name type="scientific">Culex pipiens</name>
    <name type="common">House mosquito</name>
    <dbReference type="NCBI Taxonomy" id="7175"/>
    <lineage>
        <taxon>Eukaryota</taxon>
        <taxon>Metazoa</taxon>
        <taxon>Ecdysozoa</taxon>
        <taxon>Arthropoda</taxon>
        <taxon>Hexapoda</taxon>
        <taxon>Insecta</taxon>
        <taxon>Pterygota</taxon>
        <taxon>Neoptera</taxon>
        <taxon>Endopterygota</taxon>
        <taxon>Diptera</taxon>
        <taxon>Nematocera</taxon>
        <taxon>Culicoidea</taxon>
        <taxon>Culicidae</taxon>
        <taxon>Culicinae</taxon>
        <taxon>Culicini</taxon>
        <taxon>Culex</taxon>
        <taxon>Culex</taxon>
    </lineage>
</organism>